<accession>A0A2S3U427</accession>
<proteinExistence type="predicted"/>
<dbReference type="GO" id="GO:0051920">
    <property type="term" value="F:peroxiredoxin activity"/>
    <property type="evidence" value="ECO:0007669"/>
    <property type="project" value="InterPro"/>
</dbReference>
<feature type="domain" description="Carboxymuconolactone decarboxylase-like" evidence="1">
    <location>
        <begin position="27"/>
        <end position="110"/>
    </location>
</feature>
<dbReference type="PANTHER" id="PTHR33570:SF2">
    <property type="entry name" value="CARBOXYMUCONOLACTONE DECARBOXYLASE-LIKE DOMAIN-CONTAINING PROTEIN"/>
    <property type="match status" value="1"/>
</dbReference>
<sequence length="252" mass="28060">MAISKTAQANHKELFPDLKSTLKVTDPEFIEVFDNFNFDEVLQHQNLDLKLRMKITLAALIAMQSVNEYQAMLNGALNVGVTPVEVKEIVYQATAYVGLGKVFDFLHATNAVFTERHISLPIEGQSTTTPATRYEKGLETVRQLAGDAVDKMQENLPENEKHFATFLADNCFGDYYTRKGLDAKTRELITFAMLISLGGADPQVKGHIRNNVTVGNDKNTLLSTITVLLPFIGYPRTLTALNLLNEIIPENN</sequence>
<evidence type="ECO:0000313" key="3">
    <source>
        <dbReference type="Proteomes" id="UP000236990"/>
    </source>
</evidence>
<dbReference type="PANTHER" id="PTHR33570">
    <property type="entry name" value="4-CARBOXYMUCONOLACTONE DECARBOXYLASE FAMILY PROTEIN"/>
    <property type="match status" value="1"/>
</dbReference>
<evidence type="ECO:0000313" key="2">
    <source>
        <dbReference type="EMBL" id="POD82833.1"/>
    </source>
</evidence>
<organism evidence="2 3">
    <name type="scientific">Lactiplantibacillus plantarum subsp. plantarum</name>
    <dbReference type="NCBI Taxonomy" id="337330"/>
    <lineage>
        <taxon>Bacteria</taxon>
        <taxon>Bacillati</taxon>
        <taxon>Bacillota</taxon>
        <taxon>Bacilli</taxon>
        <taxon>Lactobacillales</taxon>
        <taxon>Lactobacillaceae</taxon>
        <taxon>Lactiplantibacillus</taxon>
    </lineage>
</organism>
<feature type="domain" description="Carboxymuconolactone decarboxylase-like" evidence="1">
    <location>
        <begin position="163"/>
        <end position="246"/>
    </location>
</feature>
<protein>
    <submittedName>
        <fullName evidence="2">4-carboxymuconolactone decarboxylase</fullName>
        <ecNumber evidence="2">4.1.1.44</ecNumber>
    </submittedName>
</protein>
<dbReference type="SUPFAM" id="SSF69118">
    <property type="entry name" value="AhpD-like"/>
    <property type="match status" value="1"/>
</dbReference>
<name>A0A2S3U427_LACPN</name>
<dbReference type="Proteomes" id="UP000236990">
    <property type="component" value="Unassembled WGS sequence"/>
</dbReference>
<keyword evidence="2" id="KW-0456">Lyase</keyword>
<dbReference type="InterPro" id="IPR029032">
    <property type="entry name" value="AhpD-like"/>
</dbReference>
<evidence type="ECO:0000259" key="1">
    <source>
        <dbReference type="Pfam" id="PF02627"/>
    </source>
</evidence>
<dbReference type="InterPro" id="IPR003779">
    <property type="entry name" value="CMD-like"/>
</dbReference>
<dbReference type="EC" id="4.1.1.44" evidence="2"/>
<dbReference type="Pfam" id="PF02627">
    <property type="entry name" value="CMD"/>
    <property type="match status" value="2"/>
</dbReference>
<comment type="caution">
    <text evidence="2">The sequence shown here is derived from an EMBL/GenBank/DDBJ whole genome shotgun (WGS) entry which is preliminary data.</text>
</comment>
<reference evidence="2 3" key="1">
    <citation type="submission" date="2017-06" db="EMBL/GenBank/DDBJ databases">
        <title>Genome sequence of Lactobacillus plantarum subsp. plantarum strain SRCM101258.</title>
        <authorList>
            <person name="Cho S.H."/>
        </authorList>
    </citation>
    <scope>NUCLEOTIDE SEQUENCE [LARGE SCALE GENOMIC DNA]</scope>
    <source>
        <strain evidence="2 3">SRCM101258</strain>
    </source>
</reference>
<gene>
    <name evidence="2" type="ORF">S101258_02218</name>
</gene>
<dbReference type="GO" id="GO:0047575">
    <property type="term" value="F:4-carboxymuconolactone decarboxylase activity"/>
    <property type="evidence" value="ECO:0007669"/>
    <property type="project" value="UniProtKB-EC"/>
</dbReference>
<dbReference type="EMBL" id="NKCZ01000114">
    <property type="protein sequence ID" value="POD82833.1"/>
    <property type="molecule type" value="Genomic_DNA"/>
</dbReference>
<dbReference type="InterPro" id="IPR052512">
    <property type="entry name" value="4CMD/NDH-1_regulator"/>
</dbReference>
<dbReference type="AlphaFoldDB" id="A0A2S3U427"/>
<dbReference type="Gene3D" id="1.20.1290.10">
    <property type="entry name" value="AhpD-like"/>
    <property type="match status" value="1"/>
</dbReference>